<dbReference type="Proteomes" id="UP000027238">
    <property type="component" value="Unassembled WGS sequence"/>
</dbReference>
<dbReference type="GO" id="GO:0005829">
    <property type="term" value="C:cytosol"/>
    <property type="evidence" value="ECO:0007669"/>
    <property type="project" value="TreeGrafter"/>
</dbReference>
<dbReference type="HOGENOM" id="CLU_010194_8_1_1"/>
<dbReference type="GO" id="GO:0016491">
    <property type="term" value="F:oxidoreductase activity"/>
    <property type="evidence" value="ECO:0007669"/>
    <property type="project" value="UniProtKB-KW"/>
</dbReference>
<accession>A0A066XQK1</accession>
<evidence type="ECO:0000256" key="3">
    <source>
        <dbReference type="ARBA" id="ARBA00023002"/>
    </source>
</evidence>
<comment type="caution">
    <text evidence="5">The sequence shown here is derived from an EMBL/GenBank/DDBJ whole genome shotgun (WGS) entry which is preliminary data.</text>
</comment>
<name>A0A066XQK1_COLSU</name>
<dbReference type="CDD" id="cd05233">
    <property type="entry name" value="SDR_c"/>
    <property type="match status" value="1"/>
</dbReference>
<dbReference type="PANTHER" id="PTHR43391:SF86">
    <property type="entry name" value="SHORT-CHAIN DEHYDROGENASE_REDUCTASE FAMILY PROTEIN"/>
    <property type="match status" value="1"/>
</dbReference>
<dbReference type="InterPro" id="IPR036291">
    <property type="entry name" value="NAD(P)-bd_dom_sf"/>
</dbReference>
<evidence type="ECO:0000256" key="1">
    <source>
        <dbReference type="ARBA" id="ARBA00006484"/>
    </source>
</evidence>
<evidence type="ECO:0000313" key="6">
    <source>
        <dbReference type="Proteomes" id="UP000027238"/>
    </source>
</evidence>
<keyword evidence="3" id="KW-0560">Oxidoreductase</keyword>
<comment type="similarity">
    <text evidence="1 4">Belongs to the short-chain dehydrogenases/reductases (SDR) family.</text>
</comment>
<keyword evidence="6" id="KW-1185">Reference proteome</keyword>
<dbReference type="PRINTS" id="PR00081">
    <property type="entry name" value="GDHRDH"/>
</dbReference>
<dbReference type="STRING" id="1173701.A0A066XQK1"/>
<dbReference type="SUPFAM" id="SSF51735">
    <property type="entry name" value="NAD(P)-binding Rossmann-fold domains"/>
    <property type="match status" value="1"/>
</dbReference>
<dbReference type="AlphaFoldDB" id="A0A066XQK1"/>
<evidence type="ECO:0008006" key="7">
    <source>
        <dbReference type="Google" id="ProtNLM"/>
    </source>
</evidence>
<dbReference type="Gene3D" id="3.40.50.720">
    <property type="entry name" value="NAD(P)-binding Rossmann-like Domain"/>
    <property type="match status" value="1"/>
</dbReference>
<keyword evidence="2" id="KW-0521">NADP</keyword>
<dbReference type="PROSITE" id="PS00061">
    <property type="entry name" value="ADH_SHORT"/>
    <property type="match status" value="1"/>
</dbReference>
<sequence>MPKQFNPRLHNEIYPFISPSKFAGALKGKVAIITGSAGTIGQAIAECFAVAGANLVLVYNRTEPPAELRERCKTLGASGFTLIKCNVGDFESCKTLVDQVHEKVGKADIVVNNAGVDSLGTVHTQDPLKFVNDLATNLHGPYFLMRLLMPTFIERGSGCVVNIASKAGTENMAFNTNYSVSKAALIRLTGCVQKELDACGHGGIHLYAVHPGAVRSSMTSPEAAALAFQAYQEVLKGFTSALGNFKDTPHLSGMVSVALATGVAKKALSGRYFDAEHDLEDVIAQTEALEADPLLYSLHTKFPNDMPNSGGTVFLPAEEPFVFPGF</sequence>
<dbReference type="PANTHER" id="PTHR43391">
    <property type="entry name" value="RETINOL DEHYDROGENASE-RELATED"/>
    <property type="match status" value="1"/>
</dbReference>
<organism evidence="5 6">
    <name type="scientific">Colletotrichum sublineola</name>
    <name type="common">Sorghum anthracnose fungus</name>
    <dbReference type="NCBI Taxonomy" id="1173701"/>
    <lineage>
        <taxon>Eukaryota</taxon>
        <taxon>Fungi</taxon>
        <taxon>Dikarya</taxon>
        <taxon>Ascomycota</taxon>
        <taxon>Pezizomycotina</taxon>
        <taxon>Sordariomycetes</taxon>
        <taxon>Hypocreomycetidae</taxon>
        <taxon>Glomerellales</taxon>
        <taxon>Glomerellaceae</taxon>
        <taxon>Colletotrichum</taxon>
        <taxon>Colletotrichum graminicola species complex</taxon>
    </lineage>
</organism>
<dbReference type="PRINTS" id="PR00080">
    <property type="entry name" value="SDRFAMILY"/>
</dbReference>
<dbReference type="EMBL" id="JMSE01000174">
    <property type="protein sequence ID" value="KDN71508.1"/>
    <property type="molecule type" value="Genomic_DNA"/>
</dbReference>
<protein>
    <recommendedName>
        <fullName evidence="7">Short chain dehydrogenase</fullName>
    </recommendedName>
</protein>
<dbReference type="OrthoDB" id="1470350at2759"/>
<dbReference type="InterPro" id="IPR002347">
    <property type="entry name" value="SDR_fam"/>
</dbReference>
<dbReference type="Pfam" id="PF00106">
    <property type="entry name" value="adh_short"/>
    <property type="match status" value="1"/>
</dbReference>
<gene>
    <name evidence="5" type="ORF">CSUB01_12546</name>
</gene>
<evidence type="ECO:0000313" key="5">
    <source>
        <dbReference type="EMBL" id="KDN71508.1"/>
    </source>
</evidence>
<evidence type="ECO:0000256" key="2">
    <source>
        <dbReference type="ARBA" id="ARBA00022857"/>
    </source>
</evidence>
<proteinExistence type="inferred from homology"/>
<dbReference type="OMA" id="PRLHNEI"/>
<dbReference type="eggNOG" id="KOG1205">
    <property type="taxonomic scope" value="Eukaryota"/>
</dbReference>
<evidence type="ECO:0000256" key="4">
    <source>
        <dbReference type="RuleBase" id="RU000363"/>
    </source>
</evidence>
<dbReference type="InterPro" id="IPR020904">
    <property type="entry name" value="Sc_DH/Rdtase_CS"/>
</dbReference>
<reference evidence="6" key="1">
    <citation type="journal article" date="2014" name="Genome Announc.">
        <title>Draft genome sequence of Colletotrichum sublineola, a destructive pathogen of cultivated sorghum.</title>
        <authorList>
            <person name="Baroncelli R."/>
            <person name="Sanz-Martin J.M."/>
            <person name="Rech G.E."/>
            <person name="Sukno S.A."/>
            <person name="Thon M.R."/>
        </authorList>
    </citation>
    <scope>NUCLEOTIDE SEQUENCE [LARGE SCALE GENOMIC DNA]</scope>
    <source>
        <strain evidence="6">TX430BB</strain>
    </source>
</reference>